<evidence type="ECO:0000256" key="2">
    <source>
        <dbReference type="SAM" id="Phobius"/>
    </source>
</evidence>
<dbReference type="GO" id="GO:0016787">
    <property type="term" value="F:hydrolase activity"/>
    <property type="evidence" value="ECO:0007669"/>
    <property type="project" value="UniProtKB-KW"/>
</dbReference>
<dbReference type="EMBL" id="CP001804">
    <property type="protein sequence ID" value="ACY16743.1"/>
    <property type="molecule type" value="Genomic_DNA"/>
</dbReference>
<keyword evidence="2" id="KW-0472">Membrane</keyword>
<protein>
    <submittedName>
        <fullName evidence="3">Membrane-bound metal-dependent hydrolase</fullName>
    </submittedName>
</protein>
<dbReference type="InterPro" id="IPR053170">
    <property type="entry name" value="Transcription_regulator"/>
</dbReference>
<dbReference type="Pfam" id="PF04307">
    <property type="entry name" value="YdjM"/>
    <property type="match status" value="1"/>
</dbReference>
<organism evidence="3 4">
    <name type="scientific">Haliangium ochraceum (strain DSM 14365 / JCM 11303 / SMP-2)</name>
    <dbReference type="NCBI Taxonomy" id="502025"/>
    <lineage>
        <taxon>Bacteria</taxon>
        <taxon>Pseudomonadati</taxon>
        <taxon>Myxococcota</taxon>
        <taxon>Polyangia</taxon>
        <taxon>Haliangiales</taxon>
        <taxon>Kofleriaceae</taxon>
        <taxon>Haliangium</taxon>
    </lineage>
</organism>
<dbReference type="HOGENOM" id="CLU_067817_0_0_7"/>
<dbReference type="eggNOG" id="COG1988">
    <property type="taxonomic scope" value="Bacteria"/>
</dbReference>
<keyword evidence="2" id="KW-1133">Transmembrane helix</keyword>
<keyword evidence="4" id="KW-1185">Reference proteome</keyword>
<feature type="compositionally biased region" description="Basic and acidic residues" evidence="1">
    <location>
        <begin position="309"/>
        <end position="322"/>
    </location>
</feature>
<sequence>MDSITQGAIGAAAAQAVYGEKLGRWSLIIGWGAGMLADADVLFRSASDPLYGWVMHRGFTHGLAFIPVGALIATLPFLLARSLRPRWAEVYGAAFLGYATHALLDACTAYGTQLLWPFSNMRVAWDIVSIVDPIYTFTLLGGVIASALRRRPGPARWALLLSTLYIGVCAVQHARAVSAQETLAAARGHQREAGRVMPSLGQCMLFRSVYRTSDGELWADGVRVPFLGAASVREGAHVPVFDPVAEIDMATAADPERLRRDLERARWFMDGYWARTPAMPELVGDMRFALDTAELEPLWGVLVAPEDPLPVRRESGPGERSDALGPLWREITGEDSRYRPLPPSSEQRAPE</sequence>
<dbReference type="RefSeq" id="WP_012829341.1">
    <property type="nucleotide sequence ID" value="NC_013440.1"/>
</dbReference>
<feature type="transmembrane region" description="Helical" evidence="2">
    <location>
        <begin position="91"/>
        <end position="111"/>
    </location>
</feature>
<accession>D0LL23</accession>
<evidence type="ECO:0000256" key="1">
    <source>
        <dbReference type="SAM" id="MobiDB-lite"/>
    </source>
</evidence>
<reference evidence="3 4" key="1">
    <citation type="journal article" date="2010" name="Stand. Genomic Sci.">
        <title>Complete genome sequence of Haliangium ochraceum type strain (SMP-2).</title>
        <authorList>
            <consortium name="US DOE Joint Genome Institute (JGI-PGF)"/>
            <person name="Ivanova N."/>
            <person name="Daum C."/>
            <person name="Lang E."/>
            <person name="Abt B."/>
            <person name="Kopitz M."/>
            <person name="Saunders E."/>
            <person name="Lapidus A."/>
            <person name="Lucas S."/>
            <person name="Glavina Del Rio T."/>
            <person name="Nolan M."/>
            <person name="Tice H."/>
            <person name="Copeland A."/>
            <person name="Cheng J.F."/>
            <person name="Chen F."/>
            <person name="Bruce D."/>
            <person name="Goodwin L."/>
            <person name="Pitluck S."/>
            <person name="Mavromatis K."/>
            <person name="Pati A."/>
            <person name="Mikhailova N."/>
            <person name="Chen A."/>
            <person name="Palaniappan K."/>
            <person name="Land M."/>
            <person name="Hauser L."/>
            <person name="Chang Y.J."/>
            <person name="Jeffries C.D."/>
            <person name="Detter J.C."/>
            <person name="Brettin T."/>
            <person name="Rohde M."/>
            <person name="Goker M."/>
            <person name="Bristow J."/>
            <person name="Markowitz V."/>
            <person name="Eisen J.A."/>
            <person name="Hugenholtz P."/>
            <person name="Kyrpides N.C."/>
            <person name="Klenk H.P."/>
        </authorList>
    </citation>
    <scope>NUCLEOTIDE SEQUENCE [LARGE SCALE GENOMIC DNA]</scope>
    <source>
        <strain evidence="4">DSM 14365 / CIP 107738 / JCM 11303 / AJ 13395 / SMP-2</strain>
    </source>
</reference>
<feature type="transmembrane region" description="Helical" evidence="2">
    <location>
        <begin position="123"/>
        <end position="145"/>
    </location>
</feature>
<evidence type="ECO:0000313" key="3">
    <source>
        <dbReference type="EMBL" id="ACY16743.1"/>
    </source>
</evidence>
<name>D0LL23_HALO1</name>
<dbReference type="OrthoDB" id="9781927at2"/>
<proteinExistence type="predicted"/>
<keyword evidence="2" id="KW-0812">Transmembrane</keyword>
<dbReference type="KEGG" id="hoh:Hoch_4246"/>
<evidence type="ECO:0000313" key="4">
    <source>
        <dbReference type="Proteomes" id="UP000001880"/>
    </source>
</evidence>
<feature type="transmembrane region" description="Helical" evidence="2">
    <location>
        <begin position="59"/>
        <end position="79"/>
    </location>
</feature>
<feature type="region of interest" description="Disordered" evidence="1">
    <location>
        <begin position="309"/>
        <end position="351"/>
    </location>
</feature>
<dbReference type="AlphaFoldDB" id="D0LL23"/>
<dbReference type="PANTHER" id="PTHR40031:SF1">
    <property type="entry name" value="MEMBRANE-BOUND METAL-DEPENDENT HYDROLASE"/>
    <property type="match status" value="1"/>
</dbReference>
<dbReference type="PANTHER" id="PTHR40031">
    <property type="entry name" value="HYPOTHETICAL MEMBRANE SPANNING PROTEIN"/>
    <property type="match status" value="1"/>
</dbReference>
<keyword evidence="3" id="KW-0378">Hydrolase</keyword>
<dbReference type="InterPro" id="IPR007404">
    <property type="entry name" value="YdjM-like"/>
</dbReference>
<dbReference type="Proteomes" id="UP000001880">
    <property type="component" value="Chromosome"/>
</dbReference>
<gene>
    <name evidence="3" type="ordered locus">Hoch_4246</name>
</gene>